<reference evidence="1" key="1">
    <citation type="journal article" date="2021" name="Proc. Natl. Acad. Sci. U.S.A.">
        <title>A Catalog of Tens of Thousands of Viruses from Human Metagenomes Reveals Hidden Associations with Chronic Diseases.</title>
        <authorList>
            <person name="Tisza M.J."/>
            <person name="Buck C.B."/>
        </authorList>
    </citation>
    <scope>NUCLEOTIDE SEQUENCE</scope>
    <source>
        <strain evidence="1">CtRRy11</strain>
    </source>
</reference>
<organism evidence="1">
    <name type="scientific">Myoviridae sp. ctRRy11</name>
    <dbReference type="NCBI Taxonomy" id="2826651"/>
    <lineage>
        <taxon>Viruses</taxon>
        <taxon>Duplodnaviria</taxon>
        <taxon>Heunggongvirae</taxon>
        <taxon>Uroviricota</taxon>
        <taxon>Caudoviricetes</taxon>
    </lineage>
</organism>
<proteinExistence type="predicted"/>
<sequence>MSKCKGCNADIIWIKTENNKIMPCNSEKTTVVTESGKTIIGHIPHWATCPKSKEFKEK</sequence>
<accession>A0A8S5MYD8</accession>
<dbReference type="EMBL" id="BK015012">
    <property type="protein sequence ID" value="DAD87042.1"/>
    <property type="molecule type" value="Genomic_DNA"/>
</dbReference>
<protein>
    <submittedName>
        <fullName evidence="1">Uncharacterized protein</fullName>
    </submittedName>
</protein>
<name>A0A8S5MYD8_9CAUD</name>
<evidence type="ECO:0000313" key="1">
    <source>
        <dbReference type="EMBL" id="DAD87042.1"/>
    </source>
</evidence>